<dbReference type="InterPro" id="IPR009937">
    <property type="entry name" value="Phage_holin_3_6"/>
</dbReference>
<keyword evidence="1" id="KW-0812">Transmembrane</keyword>
<sequence length="153" mass="16291">MTESTRADGIHHAKKRSLLNLLTDIPNLVKDLVKGEIELLKKELIAKAKVFGIGAGLIVGALLFLFLMLLCLIIAGIFALSLVMPGWLAALLVAALFLLVAAGLGYLGYTQIKKGLPPLPKKTIDSVKSDVKAVKGVGRIPRSDIGSDFGGRF</sequence>
<name>A0A495IIC8_9MICO</name>
<dbReference type="Proteomes" id="UP000280008">
    <property type="component" value="Unassembled WGS sequence"/>
</dbReference>
<evidence type="ECO:0000313" key="2">
    <source>
        <dbReference type="EMBL" id="RKR75734.1"/>
    </source>
</evidence>
<keyword evidence="1" id="KW-1133">Transmembrane helix</keyword>
<reference evidence="2 3" key="1">
    <citation type="submission" date="2018-10" db="EMBL/GenBank/DDBJ databases">
        <title>Sequencing the genomes of 1000 actinobacteria strains.</title>
        <authorList>
            <person name="Klenk H.-P."/>
        </authorList>
    </citation>
    <scope>NUCLEOTIDE SEQUENCE [LARGE SCALE GENOMIC DNA]</scope>
    <source>
        <strain evidence="2 3">DSM 17894</strain>
    </source>
</reference>
<evidence type="ECO:0000256" key="1">
    <source>
        <dbReference type="SAM" id="Phobius"/>
    </source>
</evidence>
<evidence type="ECO:0000313" key="3">
    <source>
        <dbReference type="Proteomes" id="UP000280008"/>
    </source>
</evidence>
<feature type="transmembrane region" description="Helical" evidence="1">
    <location>
        <begin position="86"/>
        <end position="109"/>
    </location>
</feature>
<keyword evidence="3" id="KW-1185">Reference proteome</keyword>
<proteinExistence type="predicted"/>
<dbReference type="EMBL" id="RBKS01000001">
    <property type="protein sequence ID" value="RKR75734.1"/>
    <property type="molecule type" value="Genomic_DNA"/>
</dbReference>
<dbReference type="OrthoDB" id="5118910at2"/>
<accession>A0A495IIC8</accession>
<gene>
    <name evidence="2" type="ORF">C8E83_2888</name>
</gene>
<comment type="caution">
    <text evidence="2">The sequence shown here is derived from an EMBL/GenBank/DDBJ whole genome shotgun (WGS) entry which is preliminary data.</text>
</comment>
<dbReference type="Pfam" id="PF07332">
    <property type="entry name" value="Phage_holin_3_6"/>
    <property type="match status" value="1"/>
</dbReference>
<organism evidence="2 3">
    <name type="scientific">Frondihabitans australicus</name>
    <dbReference type="NCBI Taxonomy" id="386892"/>
    <lineage>
        <taxon>Bacteria</taxon>
        <taxon>Bacillati</taxon>
        <taxon>Actinomycetota</taxon>
        <taxon>Actinomycetes</taxon>
        <taxon>Micrococcales</taxon>
        <taxon>Microbacteriaceae</taxon>
        <taxon>Frondihabitans</taxon>
    </lineage>
</organism>
<keyword evidence="1" id="KW-0472">Membrane</keyword>
<protein>
    <submittedName>
        <fullName evidence="2">Putative superfamily III holin-X</fullName>
    </submittedName>
</protein>
<dbReference type="AlphaFoldDB" id="A0A495IIC8"/>
<dbReference type="RefSeq" id="WP_121370497.1">
    <property type="nucleotide sequence ID" value="NZ_RBKS01000001.1"/>
</dbReference>
<feature type="transmembrane region" description="Helical" evidence="1">
    <location>
        <begin position="50"/>
        <end position="80"/>
    </location>
</feature>